<dbReference type="AlphaFoldDB" id="A0A6P8CMD6"/>
<evidence type="ECO:0000256" key="1">
    <source>
        <dbReference type="SAM" id="MobiDB-lite"/>
    </source>
</evidence>
<dbReference type="OrthoDB" id="1932350at2759"/>
<dbReference type="Proteomes" id="UP000515151">
    <property type="component" value="Chromosome 1"/>
</dbReference>
<keyword evidence="2" id="KW-1185">Reference proteome</keyword>
<protein>
    <submittedName>
        <fullName evidence="3">Uncharacterized protein LOC116199262</fullName>
    </submittedName>
</protein>
<reference evidence="2" key="1">
    <citation type="journal article" date="2020" name="Plant Biotechnol. J.">
        <title>The pomegranate (Punica granatum L.) draft genome dissects genetic divergence between soft- and hard-seeded cultivars.</title>
        <authorList>
            <person name="Luo X."/>
            <person name="Li H."/>
            <person name="Wu Z."/>
            <person name="Yao W."/>
            <person name="Zhao P."/>
            <person name="Cao D."/>
            <person name="Yu H."/>
            <person name="Li K."/>
            <person name="Poudel K."/>
            <person name="Zhao D."/>
            <person name="Zhang F."/>
            <person name="Xia X."/>
            <person name="Chen L."/>
            <person name="Wang Q."/>
            <person name="Jing D."/>
            <person name="Cao S."/>
        </authorList>
    </citation>
    <scope>NUCLEOTIDE SEQUENCE [LARGE SCALE GENOMIC DNA]</scope>
    <source>
        <strain evidence="2">cv. Tunisia</strain>
    </source>
</reference>
<feature type="region of interest" description="Disordered" evidence="1">
    <location>
        <begin position="26"/>
        <end position="67"/>
    </location>
</feature>
<dbReference type="GeneID" id="116199262"/>
<name>A0A6P8CMD6_PUNGR</name>
<evidence type="ECO:0000313" key="3">
    <source>
        <dbReference type="RefSeq" id="XP_031385422.1"/>
    </source>
</evidence>
<accession>A0A6P8CMD6</accession>
<evidence type="ECO:0000313" key="2">
    <source>
        <dbReference type="Proteomes" id="UP000515151"/>
    </source>
</evidence>
<dbReference type="RefSeq" id="XP_031385422.1">
    <property type="nucleotide sequence ID" value="XM_031529562.1"/>
</dbReference>
<sequence>MVTTFGRGSHTMNSIFVKPMIRKAYHRKSSPPESSIRETVKMEAEEMKSKSQGDRGSGRSWVPHERTGIYYPKGQEKVIEDVPSGAAKDIGINWFSYHKE</sequence>
<dbReference type="PANTHER" id="PTHR35109:SF2">
    <property type="entry name" value="LATE EMBRYOGENESIS ABUNDANT PROTEIN"/>
    <property type="match status" value="1"/>
</dbReference>
<gene>
    <name evidence="3" type="primary">LOC116199262</name>
</gene>
<organism evidence="2 3">
    <name type="scientific">Punica granatum</name>
    <name type="common">Pomegranate</name>
    <dbReference type="NCBI Taxonomy" id="22663"/>
    <lineage>
        <taxon>Eukaryota</taxon>
        <taxon>Viridiplantae</taxon>
        <taxon>Streptophyta</taxon>
        <taxon>Embryophyta</taxon>
        <taxon>Tracheophyta</taxon>
        <taxon>Spermatophyta</taxon>
        <taxon>Magnoliopsida</taxon>
        <taxon>eudicotyledons</taxon>
        <taxon>Gunneridae</taxon>
        <taxon>Pentapetalae</taxon>
        <taxon>rosids</taxon>
        <taxon>malvids</taxon>
        <taxon>Myrtales</taxon>
        <taxon>Lythraceae</taxon>
        <taxon>Punica</taxon>
    </lineage>
</organism>
<feature type="compositionally biased region" description="Basic and acidic residues" evidence="1">
    <location>
        <begin position="35"/>
        <end position="67"/>
    </location>
</feature>
<proteinExistence type="predicted"/>
<dbReference type="PANTHER" id="PTHR35109">
    <property type="entry name" value="GLUTAMATE RACEMASE"/>
    <property type="match status" value="1"/>
</dbReference>
<reference evidence="3" key="2">
    <citation type="submission" date="2025-08" db="UniProtKB">
        <authorList>
            <consortium name="RefSeq"/>
        </authorList>
    </citation>
    <scope>IDENTIFICATION</scope>
    <source>
        <tissue evidence="3">Leaf</tissue>
    </source>
</reference>